<sequence>MSFTGQRVVVLGGTSGIGLATAALVARDGAEVVVVSSSQEKVAKALSSLPAGAGGEVADLREPSQVAALFERVGSFDHLAYTAGEPLPLTRMDALDLRQAQDFFAVRYFGALSAVSAAMPFLRPGGSVTLTSGTAGHRPVPGWALAASVCGAVEALVRALALELAPIRVNAVTAGVVRSPLWSDMDEGAREQWYEQTAATLPLGRIAEVEDVAEAYAYLMRQRHATGTVVMVEGGTLLV</sequence>
<comment type="caution">
    <text evidence="3">The sequence shown here is derived from an EMBL/GenBank/DDBJ whole genome shotgun (WGS) entry which is preliminary data.</text>
</comment>
<dbReference type="EMBL" id="JACHJV010000001">
    <property type="protein sequence ID" value="MBB4926732.1"/>
    <property type="molecule type" value="Genomic_DNA"/>
</dbReference>
<dbReference type="InterPro" id="IPR036291">
    <property type="entry name" value="NAD(P)-bd_dom_sf"/>
</dbReference>
<dbReference type="InterPro" id="IPR051122">
    <property type="entry name" value="SDR_DHRS6-like"/>
</dbReference>
<organism evidence="3 4">
    <name type="scientific">Kitasatospora kifunensis</name>
    <name type="common">Streptomyces kifunensis</name>
    <dbReference type="NCBI Taxonomy" id="58351"/>
    <lineage>
        <taxon>Bacteria</taxon>
        <taxon>Bacillati</taxon>
        <taxon>Actinomycetota</taxon>
        <taxon>Actinomycetes</taxon>
        <taxon>Kitasatosporales</taxon>
        <taxon>Streptomycetaceae</taxon>
        <taxon>Kitasatospora</taxon>
    </lineage>
</organism>
<dbReference type="PANTHER" id="PTHR43477:SF1">
    <property type="entry name" value="DIHYDROANTICAPSIN 7-DEHYDROGENASE"/>
    <property type="match status" value="1"/>
</dbReference>
<dbReference type="PRINTS" id="PR00081">
    <property type="entry name" value="GDHRDH"/>
</dbReference>
<dbReference type="PANTHER" id="PTHR43477">
    <property type="entry name" value="DIHYDROANTICAPSIN 7-DEHYDROGENASE"/>
    <property type="match status" value="1"/>
</dbReference>
<evidence type="ECO:0000313" key="4">
    <source>
        <dbReference type="Proteomes" id="UP000540506"/>
    </source>
</evidence>
<comment type="similarity">
    <text evidence="1">Belongs to the short-chain dehydrogenases/reductases (SDR) family.</text>
</comment>
<protein>
    <submittedName>
        <fullName evidence="3">NAD(P)-dependent dehydrogenase (Short-subunit alcohol dehydrogenase family)</fullName>
    </submittedName>
</protein>
<dbReference type="SUPFAM" id="SSF51735">
    <property type="entry name" value="NAD(P)-binding Rossmann-fold domains"/>
    <property type="match status" value="1"/>
</dbReference>
<gene>
    <name evidence="3" type="ORF">FHR34_005725</name>
</gene>
<name>A0A7W7R790_KITKI</name>
<dbReference type="GO" id="GO:0016491">
    <property type="term" value="F:oxidoreductase activity"/>
    <property type="evidence" value="ECO:0007669"/>
    <property type="project" value="UniProtKB-KW"/>
</dbReference>
<accession>A0A7W7R790</accession>
<evidence type="ECO:0000313" key="3">
    <source>
        <dbReference type="EMBL" id="MBB4926732.1"/>
    </source>
</evidence>
<dbReference type="AlphaFoldDB" id="A0A7W7R790"/>
<dbReference type="Proteomes" id="UP000540506">
    <property type="component" value="Unassembled WGS sequence"/>
</dbReference>
<evidence type="ECO:0000256" key="2">
    <source>
        <dbReference type="ARBA" id="ARBA00023002"/>
    </source>
</evidence>
<keyword evidence="2" id="KW-0560">Oxidoreductase</keyword>
<dbReference type="InterPro" id="IPR002347">
    <property type="entry name" value="SDR_fam"/>
</dbReference>
<dbReference type="Pfam" id="PF13561">
    <property type="entry name" value="adh_short_C2"/>
    <property type="match status" value="1"/>
</dbReference>
<proteinExistence type="inferred from homology"/>
<dbReference type="Gene3D" id="3.40.50.720">
    <property type="entry name" value="NAD(P)-binding Rossmann-like Domain"/>
    <property type="match status" value="1"/>
</dbReference>
<keyword evidence="4" id="KW-1185">Reference proteome</keyword>
<dbReference type="RefSeq" id="WP_184940313.1">
    <property type="nucleotide sequence ID" value="NZ_JACHJV010000001.1"/>
</dbReference>
<evidence type="ECO:0000256" key="1">
    <source>
        <dbReference type="ARBA" id="ARBA00006484"/>
    </source>
</evidence>
<reference evidence="3 4" key="1">
    <citation type="submission" date="2020-08" db="EMBL/GenBank/DDBJ databases">
        <title>Sequencing the genomes of 1000 actinobacteria strains.</title>
        <authorList>
            <person name="Klenk H.-P."/>
        </authorList>
    </citation>
    <scope>NUCLEOTIDE SEQUENCE [LARGE SCALE GENOMIC DNA]</scope>
    <source>
        <strain evidence="3 4">DSM 41654</strain>
    </source>
</reference>